<keyword evidence="3" id="KW-0472">Membrane</keyword>
<dbReference type="GO" id="GO:0098554">
    <property type="term" value="C:cytoplasmic side of endoplasmic reticulum membrane"/>
    <property type="evidence" value="ECO:0007669"/>
    <property type="project" value="TreeGrafter"/>
</dbReference>
<proteinExistence type="predicted"/>
<evidence type="ECO:0000313" key="4">
    <source>
        <dbReference type="EMBL" id="CAD9242712.1"/>
    </source>
</evidence>
<evidence type="ECO:0000256" key="3">
    <source>
        <dbReference type="SAM" id="Phobius"/>
    </source>
</evidence>
<organism evidence="4">
    <name type="scientific">Phaeomonas parva</name>
    <dbReference type="NCBI Taxonomy" id="124430"/>
    <lineage>
        <taxon>Eukaryota</taxon>
        <taxon>Sar</taxon>
        <taxon>Stramenopiles</taxon>
        <taxon>Ochrophyta</taxon>
        <taxon>Pinguiophyceae</taxon>
        <taxon>Pinguiochrysidales</taxon>
        <taxon>Pinguiochrysidaceae</taxon>
        <taxon>Phaeomonas</taxon>
    </lineage>
</organism>
<keyword evidence="2" id="KW-0256">Endoplasmic reticulum</keyword>
<sequence length="146" mass="15813">MCAACSPHSLPPPFVKIVDGEEVKGEFSMLGLGDIVIPGIFIAMILRFDAMRAVSQTAQKLNVHTTFPIPTFAPTMLFYSLGLGTTLWVMFQFQAAQPALLYLVPACLSSSLGAAVIGGYTKELFAYSEEDEEEEEKKKAGEGKSD</sequence>
<dbReference type="InterPro" id="IPR007369">
    <property type="entry name" value="Peptidase_A22B_SPP"/>
</dbReference>
<dbReference type="GO" id="GO:0006465">
    <property type="term" value="P:signal peptide processing"/>
    <property type="evidence" value="ECO:0007669"/>
    <property type="project" value="TreeGrafter"/>
</dbReference>
<gene>
    <name evidence="4" type="ORF">PPAR1163_LOCUS1056</name>
</gene>
<keyword evidence="3" id="KW-1133">Transmembrane helix</keyword>
<accession>A0A7S1XKK3</accession>
<feature type="transmembrane region" description="Helical" evidence="3">
    <location>
        <begin position="99"/>
        <end position="120"/>
    </location>
</feature>
<protein>
    <submittedName>
        <fullName evidence="4">Uncharacterized protein</fullName>
    </submittedName>
</protein>
<feature type="transmembrane region" description="Helical" evidence="3">
    <location>
        <begin position="27"/>
        <end position="46"/>
    </location>
</feature>
<dbReference type="GO" id="GO:0042500">
    <property type="term" value="F:aspartic endopeptidase activity, intramembrane cleaving"/>
    <property type="evidence" value="ECO:0007669"/>
    <property type="project" value="InterPro"/>
</dbReference>
<dbReference type="PANTHER" id="PTHR12174">
    <property type="entry name" value="SIGNAL PEPTIDE PEPTIDASE"/>
    <property type="match status" value="1"/>
</dbReference>
<comment type="subcellular location">
    <subcellularLocation>
        <location evidence="1">Endoplasmic reticulum membrane</location>
        <topology evidence="1">Multi-pass membrane protein</topology>
    </subcellularLocation>
</comment>
<feature type="transmembrane region" description="Helical" evidence="3">
    <location>
        <begin position="67"/>
        <end position="93"/>
    </location>
</feature>
<dbReference type="Pfam" id="PF04258">
    <property type="entry name" value="Peptidase_A22B"/>
    <property type="match status" value="1"/>
</dbReference>
<dbReference type="GO" id="GO:0033619">
    <property type="term" value="P:membrane protein proteolysis"/>
    <property type="evidence" value="ECO:0007669"/>
    <property type="project" value="TreeGrafter"/>
</dbReference>
<dbReference type="AlphaFoldDB" id="A0A7S1XKK3"/>
<evidence type="ECO:0000256" key="2">
    <source>
        <dbReference type="ARBA" id="ARBA00022824"/>
    </source>
</evidence>
<evidence type="ECO:0000256" key="1">
    <source>
        <dbReference type="ARBA" id="ARBA00004477"/>
    </source>
</evidence>
<dbReference type="PANTHER" id="PTHR12174:SF23">
    <property type="entry name" value="MINOR HISTOCOMPATIBILITY ANTIGEN H13"/>
    <property type="match status" value="1"/>
</dbReference>
<dbReference type="GO" id="GO:0098553">
    <property type="term" value="C:lumenal side of endoplasmic reticulum membrane"/>
    <property type="evidence" value="ECO:0007669"/>
    <property type="project" value="TreeGrafter"/>
</dbReference>
<name>A0A7S1XKK3_9STRA</name>
<keyword evidence="3" id="KW-0812">Transmembrane</keyword>
<reference evidence="4" key="1">
    <citation type="submission" date="2021-01" db="EMBL/GenBank/DDBJ databases">
        <authorList>
            <person name="Corre E."/>
            <person name="Pelletier E."/>
            <person name="Niang G."/>
            <person name="Scheremetjew M."/>
            <person name="Finn R."/>
            <person name="Kale V."/>
            <person name="Holt S."/>
            <person name="Cochrane G."/>
            <person name="Meng A."/>
            <person name="Brown T."/>
            <person name="Cohen L."/>
        </authorList>
    </citation>
    <scope>NUCLEOTIDE SEQUENCE</scope>
    <source>
        <strain evidence="4">CCMP2877</strain>
    </source>
</reference>
<dbReference type="EMBL" id="HBGJ01001569">
    <property type="protein sequence ID" value="CAD9242712.1"/>
    <property type="molecule type" value="Transcribed_RNA"/>
</dbReference>